<reference evidence="3" key="4">
    <citation type="submission" date="2024-02" db="EMBL/GenBank/DDBJ databases">
        <title>Comparative genomics of Cryptococcus and Kwoniella reveals pathogenesis evolution and contrasting modes of karyotype evolution via chromosome fusion or intercentromeric recombination.</title>
        <authorList>
            <person name="Coelho M.A."/>
            <person name="David-Palma M."/>
            <person name="Shea T."/>
            <person name="Bowers K."/>
            <person name="McGinley-Smith S."/>
            <person name="Mohammad A.W."/>
            <person name="Gnirke A."/>
            <person name="Yurkov A.M."/>
            <person name="Nowrousian M."/>
            <person name="Sun S."/>
            <person name="Cuomo C.A."/>
            <person name="Heitman J."/>
        </authorList>
    </citation>
    <scope>NUCLEOTIDE SEQUENCE</scope>
    <source>
        <strain evidence="3">CBS 10118</strain>
    </source>
</reference>
<feature type="compositionally biased region" description="Low complexity" evidence="1">
    <location>
        <begin position="18"/>
        <end position="35"/>
    </location>
</feature>
<organism evidence="2">
    <name type="scientific">Kwoniella bestiolae CBS 10118</name>
    <dbReference type="NCBI Taxonomy" id="1296100"/>
    <lineage>
        <taxon>Eukaryota</taxon>
        <taxon>Fungi</taxon>
        <taxon>Dikarya</taxon>
        <taxon>Basidiomycota</taxon>
        <taxon>Agaricomycotina</taxon>
        <taxon>Tremellomycetes</taxon>
        <taxon>Tremellales</taxon>
        <taxon>Cryptococcaceae</taxon>
        <taxon>Kwoniella</taxon>
    </lineage>
</organism>
<reference evidence="2" key="3">
    <citation type="submission" date="2014-01" db="EMBL/GenBank/DDBJ databases">
        <title>Evolution of pathogenesis and genome organization in the Tremellales.</title>
        <authorList>
            <person name="Cuomo C."/>
            <person name="Litvintseva A."/>
            <person name="Heitman J."/>
            <person name="Chen Y."/>
            <person name="Sun S."/>
            <person name="Springer D."/>
            <person name="Dromer F."/>
            <person name="Young S."/>
            <person name="Zeng Q."/>
            <person name="Chapman S."/>
            <person name="Gujja S."/>
            <person name="Saif S."/>
            <person name="Birren B."/>
        </authorList>
    </citation>
    <scope>NUCLEOTIDE SEQUENCE</scope>
    <source>
        <strain evidence="2">CBS 10118</strain>
    </source>
</reference>
<evidence type="ECO:0000256" key="1">
    <source>
        <dbReference type="SAM" id="MobiDB-lite"/>
    </source>
</evidence>
<feature type="region of interest" description="Disordered" evidence="1">
    <location>
        <begin position="16"/>
        <end position="41"/>
    </location>
</feature>
<evidence type="ECO:0000313" key="2">
    <source>
        <dbReference type="EMBL" id="OCF30228.1"/>
    </source>
</evidence>
<proteinExistence type="predicted"/>
<dbReference type="GeneID" id="30206146"/>
<accession>A0A1B9GGW6</accession>
<sequence>MTDLPLIHPTLSGSIAVSETSSSDPPSWSCGSSKPSSDRTKYTDEISQACNNLIDHIDSKHPCHSQAEWAFSRVTRDLLNEAKAYSYDPSDHSRFKISDQEWLKRRSRIIDDSGILPGIPMRVEEYLSRTMSSKSRSVRGQYGYGGTSKMYRALSGFDEVLDYLAVQISENPGFADRLNRGYEEYLEKEEERSLAEEKERS</sequence>
<evidence type="ECO:0000313" key="4">
    <source>
        <dbReference type="Proteomes" id="UP000092730"/>
    </source>
</evidence>
<dbReference type="KEGG" id="kbi:30206146"/>
<evidence type="ECO:0000313" key="3">
    <source>
        <dbReference type="EMBL" id="WVW81059.1"/>
    </source>
</evidence>
<reference evidence="2" key="1">
    <citation type="submission" date="2013-07" db="EMBL/GenBank/DDBJ databases">
        <title>The Genome Sequence of Cryptococcus bestiolae CBS10118.</title>
        <authorList>
            <consortium name="The Broad Institute Genome Sequencing Platform"/>
            <person name="Cuomo C."/>
            <person name="Litvintseva A."/>
            <person name="Chen Y."/>
            <person name="Heitman J."/>
            <person name="Sun S."/>
            <person name="Springer D."/>
            <person name="Dromer F."/>
            <person name="Young S.K."/>
            <person name="Zeng Q."/>
            <person name="Gargeya S."/>
            <person name="Fitzgerald M."/>
            <person name="Abouelleil A."/>
            <person name="Alvarado L."/>
            <person name="Berlin A.M."/>
            <person name="Chapman S.B."/>
            <person name="Dewar J."/>
            <person name="Goldberg J."/>
            <person name="Griggs A."/>
            <person name="Gujja S."/>
            <person name="Hansen M."/>
            <person name="Howarth C."/>
            <person name="Imamovic A."/>
            <person name="Larimer J."/>
            <person name="McCowan C."/>
            <person name="Murphy C."/>
            <person name="Pearson M."/>
            <person name="Priest M."/>
            <person name="Roberts A."/>
            <person name="Saif S."/>
            <person name="Shea T."/>
            <person name="Sykes S."/>
            <person name="Wortman J."/>
            <person name="Nusbaum C."/>
            <person name="Birren B."/>
        </authorList>
    </citation>
    <scope>NUCLEOTIDE SEQUENCE [LARGE SCALE GENOMIC DNA]</scope>
    <source>
        <strain evidence="2">CBS 10118</strain>
    </source>
</reference>
<dbReference type="EMBL" id="CP144541">
    <property type="protein sequence ID" value="WVW81059.1"/>
    <property type="molecule type" value="Genomic_DNA"/>
</dbReference>
<dbReference type="Proteomes" id="UP000092730">
    <property type="component" value="Chromosome 1"/>
</dbReference>
<reference evidence="3" key="2">
    <citation type="submission" date="2013-07" db="EMBL/GenBank/DDBJ databases">
        <authorList>
            <consortium name="The Broad Institute Genome Sequencing Platform"/>
            <person name="Cuomo C."/>
            <person name="Litvintseva A."/>
            <person name="Chen Y."/>
            <person name="Heitman J."/>
            <person name="Sun S."/>
            <person name="Springer D."/>
            <person name="Dromer F."/>
            <person name="Young S.K."/>
            <person name="Zeng Q."/>
            <person name="Gargeya S."/>
            <person name="Fitzgerald M."/>
            <person name="Abouelleil A."/>
            <person name="Alvarado L."/>
            <person name="Berlin A.M."/>
            <person name="Chapman S.B."/>
            <person name="Dewar J."/>
            <person name="Goldberg J."/>
            <person name="Griggs A."/>
            <person name="Gujja S."/>
            <person name="Hansen M."/>
            <person name="Howarth C."/>
            <person name="Imamovic A."/>
            <person name="Larimer J."/>
            <person name="McCowan C."/>
            <person name="Murphy C."/>
            <person name="Pearson M."/>
            <person name="Priest M."/>
            <person name="Roberts A."/>
            <person name="Saif S."/>
            <person name="Shea T."/>
            <person name="Sykes S."/>
            <person name="Wortman J."/>
            <person name="Nusbaum C."/>
            <person name="Birren B."/>
        </authorList>
    </citation>
    <scope>NUCLEOTIDE SEQUENCE</scope>
    <source>
        <strain evidence="3">CBS 10118</strain>
    </source>
</reference>
<dbReference type="VEuPathDB" id="FungiDB:I302_01747"/>
<dbReference type="EMBL" id="KI894018">
    <property type="protein sequence ID" value="OCF30228.1"/>
    <property type="molecule type" value="Genomic_DNA"/>
</dbReference>
<gene>
    <name evidence="2" type="ORF">I302_01747</name>
    <name evidence="3" type="ORF">I302_103050</name>
</gene>
<dbReference type="RefSeq" id="XP_019051298.1">
    <property type="nucleotide sequence ID" value="XM_019188420.1"/>
</dbReference>
<name>A0A1B9GGW6_9TREE</name>
<dbReference type="AlphaFoldDB" id="A0A1B9GGW6"/>
<keyword evidence="4" id="KW-1185">Reference proteome</keyword>
<protein>
    <submittedName>
        <fullName evidence="2">Uncharacterized protein</fullName>
    </submittedName>
</protein>